<comment type="caution">
    <text evidence="1">The sequence shown here is derived from an EMBL/GenBank/DDBJ whole genome shotgun (WGS) entry which is preliminary data.</text>
</comment>
<gene>
    <name evidence="1" type="primary">aroB</name>
    <name evidence="1" type="ORF">rsdtw13_06800</name>
</gene>
<protein>
    <submittedName>
        <fullName evidence="1">3-dehydroquinate synthase</fullName>
    </submittedName>
</protein>
<keyword evidence="2" id="KW-1185">Reference proteome</keyword>
<dbReference type="EMBL" id="BROD01000001">
    <property type="protein sequence ID" value="GKX65422.1"/>
    <property type="molecule type" value="Genomic_DNA"/>
</dbReference>
<dbReference type="Proteomes" id="UP001058074">
    <property type="component" value="Unassembled WGS sequence"/>
</dbReference>
<evidence type="ECO:0000313" key="2">
    <source>
        <dbReference type="Proteomes" id="UP001058074"/>
    </source>
</evidence>
<proteinExistence type="predicted"/>
<organism evidence="1 2">
    <name type="scientific">Inconstantimicrobium mannanitabidum</name>
    <dbReference type="NCBI Taxonomy" id="1604901"/>
    <lineage>
        <taxon>Bacteria</taxon>
        <taxon>Bacillati</taxon>
        <taxon>Bacillota</taxon>
        <taxon>Clostridia</taxon>
        <taxon>Eubacteriales</taxon>
        <taxon>Clostridiaceae</taxon>
        <taxon>Inconstantimicrobium</taxon>
    </lineage>
</organism>
<reference evidence="1" key="1">
    <citation type="journal article" date="2025" name="Int. J. Syst. Evol. Microbiol.">
        <title>Inconstantimicrobium mannanitabidum sp. nov., a novel member of the family Clostridiaceae isolated from anoxic soil under the treatment of reductive soil disinfestation.</title>
        <authorList>
            <person name="Ueki A."/>
            <person name="Tonouchi A."/>
            <person name="Honma S."/>
            <person name="Kaku N."/>
            <person name="Ueki K."/>
        </authorList>
    </citation>
    <scope>NUCLEOTIDE SEQUENCE</scope>
    <source>
        <strain evidence="1">TW13</strain>
    </source>
</reference>
<name>A0ACB5R8B8_9CLOT</name>
<accession>A0ACB5R8B8</accession>
<sequence length="350" mass="39912">METIRVNLGDRSYNIDIEKGIRKKIGKHIKQIFKGKKIAIITDENVDSYYGNEVERLIKHEGYETIRIVLEPGEKTKSFNTLPYIYNELLKFKLTRSDLILTLGGGVIGDLGGFVAATFLRGIDFIQFPTSLLAQVDSSVGGKVAVDLEEGKNLIGAFHHPKAVFIDSEMLETLEEKFFSDGMAEVIKYGCILDKNLFDKLDSFEGREQLMEYIDEVIFTCCDIKRQIVERDERDTGERMILNFGHTLGHAIEKYFNYEKFTHGEGVALGMYEITKLSEKKGLTKLGTVQKIQSILQRYKLPYEIQIDEKEKIIEAISLDKKNLNNVLNLIILKEIGNANIIKESSDFFK</sequence>
<evidence type="ECO:0000313" key="1">
    <source>
        <dbReference type="EMBL" id="GKX65422.1"/>
    </source>
</evidence>